<sequence>MRNIVHLPVFLNSRGLSSARKMCAPAPANGDNTANTDGWHEELDRKLSQHSLGELTKFGSKTTLNRRDTYRRRQVQRSVTRQMSFDLTKLMVTEDWFSDISPQTMRRLLNIVSVTGRLLRANQISFNWDRLASWINLTEQWPYRTSWLILYLEETDGVPDQATLKTIYERVSKNIPTTKDVEPLLEIDGDVRSFEVFLSSRTPVLTARDIRTFLPCTVNLDPKLREIIADVRAAREQVNMGGVTYPPLPLQEAQPRPTSVYSQVSSACSPSASFSGPFNPPPGGVVSPQPHSSYYSGLAGPQHPFYNRGSASVVSVLRPSSSAPWRRRPSANVNGRVLSQCNVDELKKEMNMNFGDWQLFRATVLDLRHIESQVLHEEAASEQGSVVWRSHRGRKASGGSAPRRCPTRTRRRCTALT</sequence>
<evidence type="ECO:0000313" key="4">
    <source>
        <dbReference type="EMBL" id="KAE8286488.1"/>
    </source>
</evidence>
<protein>
    <submittedName>
        <fullName evidence="4">Kinase D-interacting substrate of 220 kDa B</fullName>
    </submittedName>
</protein>
<dbReference type="PANTHER" id="PTHR24116:SF2">
    <property type="entry name" value="KINASE D-INTERACTING SUBSTRATE OF 220 KDA B"/>
    <property type="match status" value="1"/>
</dbReference>
<dbReference type="PANTHER" id="PTHR24116">
    <property type="entry name" value="KINASE D-INTERACTING SUBSTRATE OF 220 KDA"/>
    <property type="match status" value="1"/>
</dbReference>
<dbReference type="InterPro" id="IPR057092">
    <property type="entry name" value="SAM_KIDINS220"/>
</dbReference>
<feature type="domain" description="Kinase D-interacting substrate of 220 kDa-like SAM" evidence="3">
    <location>
        <begin position="330"/>
        <end position="381"/>
    </location>
</feature>
<dbReference type="Pfam" id="PF23307">
    <property type="entry name" value="SAM_KIDINS220"/>
    <property type="match status" value="1"/>
</dbReference>
<dbReference type="InterPro" id="IPR052771">
    <property type="entry name" value="Neurotrophin_sig_adaptor"/>
</dbReference>
<comment type="caution">
    <text evidence="4">The sequence shown here is derived from an EMBL/GenBank/DDBJ whole genome shotgun (WGS) entry which is preliminary data.</text>
</comment>
<gene>
    <name evidence="4" type="ORF">D5F01_LYC14423</name>
</gene>
<feature type="domain" description="KAP NTPase" evidence="2">
    <location>
        <begin position="1"/>
        <end position="118"/>
    </location>
</feature>
<name>A0A6G0I4N2_LARCR</name>
<evidence type="ECO:0000256" key="1">
    <source>
        <dbReference type="SAM" id="MobiDB-lite"/>
    </source>
</evidence>
<feature type="compositionally biased region" description="Basic residues" evidence="1">
    <location>
        <begin position="405"/>
        <end position="417"/>
    </location>
</feature>
<dbReference type="GO" id="GO:0019887">
    <property type="term" value="F:protein kinase regulator activity"/>
    <property type="evidence" value="ECO:0007669"/>
    <property type="project" value="TreeGrafter"/>
</dbReference>
<evidence type="ECO:0000313" key="5">
    <source>
        <dbReference type="Proteomes" id="UP000424527"/>
    </source>
</evidence>
<dbReference type="Pfam" id="PF07693">
    <property type="entry name" value="KAP_NTPase"/>
    <property type="match status" value="1"/>
</dbReference>
<organism evidence="4 5">
    <name type="scientific">Larimichthys crocea</name>
    <name type="common">Large yellow croaker</name>
    <name type="synonym">Pseudosciaena crocea</name>
    <dbReference type="NCBI Taxonomy" id="215358"/>
    <lineage>
        <taxon>Eukaryota</taxon>
        <taxon>Metazoa</taxon>
        <taxon>Chordata</taxon>
        <taxon>Craniata</taxon>
        <taxon>Vertebrata</taxon>
        <taxon>Euteleostomi</taxon>
        <taxon>Actinopterygii</taxon>
        <taxon>Neopterygii</taxon>
        <taxon>Teleostei</taxon>
        <taxon>Neoteleostei</taxon>
        <taxon>Acanthomorphata</taxon>
        <taxon>Eupercaria</taxon>
        <taxon>Sciaenidae</taxon>
        <taxon>Larimichthys</taxon>
    </lineage>
</organism>
<dbReference type="GO" id="GO:0016301">
    <property type="term" value="F:kinase activity"/>
    <property type="evidence" value="ECO:0007669"/>
    <property type="project" value="UniProtKB-KW"/>
</dbReference>
<feature type="region of interest" description="Disordered" evidence="1">
    <location>
        <begin position="381"/>
        <end position="417"/>
    </location>
</feature>
<dbReference type="InterPro" id="IPR011646">
    <property type="entry name" value="KAP_P-loop"/>
</dbReference>
<evidence type="ECO:0000259" key="3">
    <source>
        <dbReference type="Pfam" id="PF23307"/>
    </source>
</evidence>
<reference evidence="4 5" key="1">
    <citation type="submission" date="2019-07" db="EMBL/GenBank/DDBJ databases">
        <title>Chromosome genome assembly for large yellow croaker.</title>
        <authorList>
            <person name="Xiao S."/>
        </authorList>
    </citation>
    <scope>NUCLEOTIDE SEQUENCE [LARGE SCALE GENOMIC DNA]</scope>
    <source>
        <strain evidence="4">JMULYC20181020</strain>
        <tissue evidence="4">Muscle</tissue>
    </source>
</reference>
<keyword evidence="5" id="KW-1185">Reference proteome</keyword>
<dbReference type="Proteomes" id="UP000424527">
    <property type="component" value="Unassembled WGS sequence"/>
</dbReference>
<dbReference type="GO" id="GO:0030165">
    <property type="term" value="F:PDZ domain binding"/>
    <property type="evidence" value="ECO:0007669"/>
    <property type="project" value="TreeGrafter"/>
</dbReference>
<accession>A0A6G0I4N2</accession>
<keyword evidence="4" id="KW-0418">Kinase</keyword>
<proteinExistence type="predicted"/>
<dbReference type="EMBL" id="REGW02000014">
    <property type="protein sequence ID" value="KAE8286488.1"/>
    <property type="molecule type" value="Genomic_DNA"/>
</dbReference>
<keyword evidence="4" id="KW-0808">Transferase</keyword>
<dbReference type="AlphaFoldDB" id="A0A6G0I4N2"/>
<evidence type="ECO:0000259" key="2">
    <source>
        <dbReference type="Pfam" id="PF07693"/>
    </source>
</evidence>